<gene>
    <name evidence="2" type="ORF">D1Y85_01120</name>
</gene>
<keyword evidence="1" id="KW-0472">Membrane</keyword>
<dbReference type="EMBL" id="RQIS01000001">
    <property type="protein sequence ID" value="RQH10124.1"/>
    <property type="molecule type" value="Genomic_DNA"/>
</dbReference>
<dbReference type="Proteomes" id="UP000272778">
    <property type="component" value="Unassembled WGS sequence"/>
</dbReference>
<sequence>MPHRYQLLEKFAFSLVVLSAVTCSSYIAWESSPDLRLDFQQGKELILKSGEFTYDACATASGDSCSQFALE</sequence>
<evidence type="ECO:0000313" key="2">
    <source>
        <dbReference type="EMBL" id="RQH10124.1"/>
    </source>
</evidence>
<reference evidence="2 3" key="1">
    <citation type="submission" date="2018-11" db="EMBL/GenBank/DDBJ databases">
        <title>Paraburkholderia sp. DHOA04, isolated from soil.</title>
        <authorList>
            <person name="Gao Z.-H."/>
            <person name="Qiu L.-H."/>
            <person name="Fu J.-C."/>
        </authorList>
    </citation>
    <scope>NUCLEOTIDE SEQUENCE [LARGE SCALE GENOMIC DNA]</scope>
    <source>
        <strain evidence="2 3">DHOA04</strain>
    </source>
</reference>
<protein>
    <submittedName>
        <fullName evidence="2">Uncharacterized protein</fullName>
    </submittedName>
</protein>
<organism evidence="2 3">
    <name type="scientific">Paraburkholderia dinghuensis</name>
    <dbReference type="NCBI Taxonomy" id="2305225"/>
    <lineage>
        <taxon>Bacteria</taxon>
        <taxon>Pseudomonadati</taxon>
        <taxon>Pseudomonadota</taxon>
        <taxon>Betaproteobacteria</taxon>
        <taxon>Burkholderiales</taxon>
        <taxon>Burkholderiaceae</taxon>
        <taxon>Paraburkholderia</taxon>
    </lineage>
</organism>
<dbReference type="OrthoDB" id="9009429at2"/>
<evidence type="ECO:0000313" key="3">
    <source>
        <dbReference type="Proteomes" id="UP000272778"/>
    </source>
</evidence>
<accession>A0A3N6N1S8</accession>
<keyword evidence="3" id="KW-1185">Reference proteome</keyword>
<evidence type="ECO:0000256" key="1">
    <source>
        <dbReference type="SAM" id="Phobius"/>
    </source>
</evidence>
<dbReference type="AlphaFoldDB" id="A0A3N6N1S8"/>
<keyword evidence="1" id="KW-0812">Transmembrane</keyword>
<comment type="caution">
    <text evidence="2">The sequence shown here is derived from an EMBL/GenBank/DDBJ whole genome shotgun (WGS) entry which is preliminary data.</text>
</comment>
<proteinExistence type="predicted"/>
<keyword evidence="1" id="KW-1133">Transmembrane helix</keyword>
<name>A0A3N6N1S8_9BURK</name>
<feature type="transmembrane region" description="Helical" evidence="1">
    <location>
        <begin position="12"/>
        <end position="29"/>
    </location>
</feature>